<name>A0A916YKI3_9BACL</name>
<gene>
    <name evidence="1" type="ORF">GCM10010911_02000</name>
</gene>
<proteinExistence type="predicted"/>
<organism evidence="1 2">
    <name type="scientific">Paenibacillus nasutitermitis</name>
    <dbReference type="NCBI Taxonomy" id="1652958"/>
    <lineage>
        <taxon>Bacteria</taxon>
        <taxon>Bacillati</taxon>
        <taxon>Bacillota</taxon>
        <taxon>Bacilli</taxon>
        <taxon>Bacillales</taxon>
        <taxon>Paenibacillaceae</taxon>
        <taxon>Paenibacillus</taxon>
    </lineage>
</organism>
<dbReference type="RefSeq" id="WP_188988274.1">
    <property type="nucleotide sequence ID" value="NZ_BMHP01000001.1"/>
</dbReference>
<evidence type="ECO:0000313" key="1">
    <source>
        <dbReference type="EMBL" id="GGD48060.1"/>
    </source>
</evidence>
<reference evidence="1" key="1">
    <citation type="journal article" date="2014" name="Int. J. Syst. Evol. Microbiol.">
        <title>Complete genome sequence of Corynebacterium casei LMG S-19264T (=DSM 44701T), isolated from a smear-ripened cheese.</title>
        <authorList>
            <consortium name="US DOE Joint Genome Institute (JGI-PGF)"/>
            <person name="Walter F."/>
            <person name="Albersmeier A."/>
            <person name="Kalinowski J."/>
            <person name="Ruckert C."/>
        </authorList>
    </citation>
    <scope>NUCLEOTIDE SEQUENCE</scope>
    <source>
        <strain evidence="1">CGMCC 1.15178</strain>
    </source>
</reference>
<dbReference type="Proteomes" id="UP000612456">
    <property type="component" value="Unassembled WGS sequence"/>
</dbReference>
<dbReference type="EMBL" id="BMHP01000001">
    <property type="protein sequence ID" value="GGD48060.1"/>
    <property type="molecule type" value="Genomic_DNA"/>
</dbReference>
<reference evidence="1" key="2">
    <citation type="submission" date="2020-09" db="EMBL/GenBank/DDBJ databases">
        <authorList>
            <person name="Sun Q."/>
            <person name="Zhou Y."/>
        </authorList>
    </citation>
    <scope>NUCLEOTIDE SEQUENCE</scope>
    <source>
        <strain evidence="1">CGMCC 1.15178</strain>
    </source>
</reference>
<protein>
    <recommendedName>
        <fullName evidence="3">KTSC domain-containing protein</fullName>
    </recommendedName>
</protein>
<dbReference type="AlphaFoldDB" id="A0A916YKI3"/>
<accession>A0A916YKI3</accession>
<comment type="caution">
    <text evidence="1">The sequence shown here is derived from an EMBL/GenBank/DDBJ whole genome shotgun (WGS) entry which is preliminary data.</text>
</comment>
<keyword evidence="2" id="KW-1185">Reference proteome</keyword>
<sequence length="83" mass="9763">MLLPVESKQIAYCSYNENESVLHVYYHTGEIIAFPSINKFEFQAIIEATNRYDTLMNITQKGHELTSFRVEWQSMNADTWQNI</sequence>
<evidence type="ECO:0000313" key="2">
    <source>
        <dbReference type="Proteomes" id="UP000612456"/>
    </source>
</evidence>
<evidence type="ECO:0008006" key="3">
    <source>
        <dbReference type="Google" id="ProtNLM"/>
    </source>
</evidence>